<dbReference type="PANTHER" id="PTHR10219:SF28">
    <property type="entry name" value="ACD11 HOMOLOG PROTEIN"/>
    <property type="match status" value="1"/>
</dbReference>
<dbReference type="Pfam" id="PF08718">
    <property type="entry name" value="GLTP"/>
    <property type="match status" value="1"/>
</dbReference>
<name>Q53RJ1_ORYSJ</name>
<dbReference type="SUPFAM" id="SSF110004">
    <property type="entry name" value="Glycolipid transfer protein, GLTP"/>
    <property type="match status" value="1"/>
</dbReference>
<reference evidence="4" key="1">
    <citation type="submission" date="2000-12" db="EMBL/GenBank/DDBJ databases">
        <authorList>
            <person name="Buell C."/>
            <person name="Yuan Q."/>
            <person name="Ouyang S."/>
            <person name="Liu J."/>
            <person name="Wang A."/>
            <person name="Maiti R."/>
            <person name="Lin H."/>
            <person name="Zhu W."/>
            <person name="Hamilton J."/>
            <person name="Jones K."/>
            <person name="Tallon L."/>
            <person name="Feldblyum T."/>
            <person name="Tsitrin T."/>
            <person name="Bera J."/>
            <person name="Kim M."/>
            <person name="Jin S."/>
            <person name="Fadrosh D."/>
            <person name="Vuong H."/>
            <person name="Overton II L."/>
            <person name="Reardon M."/>
            <person name="Weaver B."/>
            <person name="Johri S."/>
            <person name="Lewis M."/>
            <person name="Utterback T."/>
            <person name="Van Aken S."/>
            <person name="Wortman J."/>
            <person name="Haas B."/>
            <person name="Koo H."/>
            <person name="Zismann V."/>
            <person name="Hsiao J."/>
            <person name="Iobst S."/>
            <person name="de Vazeilles A."/>
            <person name="White O."/>
            <person name="Salzberg S."/>
            <person name="Fraser C."/>
        </authorList>
    </citation>
    <scope>NUCLEOTIDE SEQUENCE</scope>
</reference>
<accession>Q53RJ1</accession>
<organism evidence="4">
    <name type="scientific">Oryza sativa subsp. japonica</name>
    <name type="common">Rice</name>
    <dbReference type="NCBI Taxonomy" id="39947"/>
    <lineage>
        <taxon>Eukaryota</taxon>
        <taxon>Viridiplantae</taxon>
        <taxon>Streptophyta</taxon>
        <taxon>Embryophyta</taxon>
        <taxon>Tracheophyta</taxon>
        <taxon>Spermatophyta</taxon>
        <taxon>Magnoliopsida</taxon>
        <taxon>Liliopsida</taxon>
        <taxon>Poales</taxon>
        <taxon>Poaceae</taxon>
        <taxon>BOP clade</taxon>
        <taxon>Oryzoideae</taxon>
        <taxon>Oryzeae</taxon>
        <taxon>Oryzinae</taxon>
        <taxon>Oryza</taxon>
        <taxon>Oryza sativa</taxon>
    </lineage>
</organism>
<dbReference type="GO" id="GO:0005737">
    <property type="term" value="C:cytoplasm"/>
    <property type="evidence" value="ECO:0007669"/>
    <property type="project" value="InterPro"/>
</dbReference>
<evidence type="ECO:0000256" key="2">
    <source>
        <dbReference type="ARBA" id="ARBA00022448"/>
    </source>
</evidence>
<comment type="similarity">
    <text evidence="1">Belongs to the GLTP family.</text>
</comment>
<dbReference type="GO" id="GO:0120016">
    <property type="term" value="F:sphingolipid transfer activity"/>
    <property type="evidence" value="ECO:0007669"/>
    <property type="project" value="UniProtKB-ARBA"/>
</dbReference>
<protein>
    <recommendedName>
        <fullName evidence="3">Glycolipid transfer protein domain-containing protein</fullName>
    </recommendedName>
</protein>
<sequence length="301" mass="33550">MLGFRSQTPWSGAGAEPICGDAAAAVVAARKGMETPLTAVAEAFEELARRMEADGGELRLGPFGDTCALVSVLFSCLGMAFRFAEIEYVAKVNDLIGAAKSYGTLNDILDKDVENDCVKKQGSHSRNLRRVRLGLGLIKVLFEQFLSTQECSLYDAATTAYGQVCAPFHSWAVRKAVGAGMYTLPSREQLIVRLNETDCSVQKEMRRYIDASSPIIDYIDNLFLSRSISLDWGEEDEGRLRVRNDVNWFSGDRTWDRYGLEESGKGGRWRMAISSGKDGEENGSEKWIWKTVVLYYIESFR</sequence>
<dbReference type="PANTHER" id="PTHR10219">
    <property type="entry name" value="GLYCOLIPID TRANSFER PROTEIN-RELATED"/>
    <property type="match status" value="1"/>
</dbReference>
<dbReference type="EMBL" id="AC087181">
    <property type="protein sequence ID" value="AAX95657.1"/>
    <property type="molecule type" value="Genomic_DNA"/>
</dbReference>
<dbReference type="InterPro" id="IPR014830">
    <property type="entry name" value="Glycolipid_transfer_prot_dom"/>
</dbReference>
<dbReference type="InterPro" id="IPR036497">
    <property type="entry name" value="GLTP_sf"/>
</dbReference>
<evidence type="ECO:0000313" key="4">
    <source>
        <dbReference type="EMBL" id="AAX95657.1"/>
    </source>
</evidence>
<dbReference type="GO" id="GO:0120014">
    <property type="term" value="F:phospholipid transfer activity"/>
    <property type="evidence" value="ECO:0007669"/>
    <property type="project" value="UniProtKB-ARBA"/>
</dbReference>
<dbReference type="FunFam" id="1.10.3520.10:FF:000005">
    <property type="entry name" value="Accelerated cell death 11"/>
    <property type="match status" value="1"/>
</dbReference>
<reference evidence="4" key="2">
    <citation type="submission" date="2005-04" db="EMBL/GenBank/DDBJ databases">
        <authorList>
            <person name="Buell R."/>
        </authorList>
    </citation>
    <scope>NUCLEOTIDE SEQUENCE</scope>
</reference>
<evidence type="ECO:0000256" key="1">
    <source>
        <dbReference type="ARBA" id="ARBA00007148"/>
    </source>
</evidence>
<proteinExistence type="inferred from homology"/>
<feature type="domain" description="Glycolipid transfer protein" evidence="3">
    <location>
        <begin position="60"/>
        <end position="195"/>
    </location>
</feature>
<dbReference type="Gene3D" id="1.10.3520.10">
    <property type="entry name" value="Glycolipid transfer protein"/>
    <property type="match status" value="1"/>
</dbReference>
<dbReference type="AlphaFoldDB" id="Q53RJ1"/>
<evidence type="ECO:0000259" key="3">
    <source>
        <dbReference type="Pfam" id="PF08718"/>
    </source>
</evidence>
<keyword evidence="2" id="KW-0813">Transport</keyword>